<dbReference type="PANTHER" id="PTHR33120">
    <property type="entry name" value="EXPRESSED PROTEIN-RELATED"/>
    <property type="match status" value="1"/>
</dbReference>
<organism evidence="4 5">
    <name type="scientific">Eragrostis curvula</name>
    <name type="common">weeping love grass</name>
    <dbReference type="NCBI Taxonomy" id="38414"/>
    <lineage>
        <taxon>Eukaryota</taxon>
        <taxon>Viridiplantae</taxon>
        <taxon>Streptophyta</taxon>
        <taxon>Embryophyta</taxon>
        <taxon>Tracheophyta</taxon>
        <taxon>Spermatophyta</taxon>
        <taxon>Magnoliopsida</taxon>
        <taxon>Liliopsida</taxon>
        <taxon>Poales</taxon>
        <taxon>Poaceae</taxon>
        <taxon>PACMAD clade</taxon>
        <taxon>Chloridoideae</taxon>
        <taxon>Eragrostideae</taxon>
        <taxon>Eragrostidinae</taxon>
        <taxon>Eragrostis</taxon>
    </lineage>
</organism>
<evidence type="ECO:0000259" key="3">
    <source>
        <dbReference type="Pfam" id="PF20235"/>
    </source>
</evidence>
<evidence type="ECO:0000259" key="2">
    <source>
        <dbReference type="Pfam" id="PF12274"/>
    </source>
</evidence>
<feature type="non-terminal residue" evidence="4">
    <location>
        <position position="1"/>
    </location>
</feature>
<sequence length="772" mass="86521">MSSMVPCPEQQPPPPAGRYNTDALLPPPVDHRSAAGIREGRRLPASCVHDGSALHSRDALRDALQDRICGHYVAAFKLLPVAVHTGLIACLDKPGGAGGLCLGLLEPRSNIVVNALIDYRRRRRMRRRKPAAIGEDVSWRAFGEKKRWLEPARLSANGLITFLCYYFRYLSSRQAMSYLYLADADLVIAMGLVETDLANSSGSRGYFTFHSPCRERTFDALHLAAKDAHHPDPYQVAVLSHRLFNAAQAGRFQPNLGKHPISADSLPDVLAFLLRKRISRPLDDDYYYEEEEEEDSVNEEARPSNITVYDLRRRKVGTDRIVLSPPPPLLRQVPKKQHTAAEDHPCEYEATLTKLLVDNIQFSYIQAFARLSDPAVLGALHIPIVRSGFTFGPLDDPVDNILINAIWFKTAFPSQSPPAPNQRVVYNQRLALLSMRSLDAAIAYLCARFDTLSHHDAVLLLHSAGGCNLKRADELALLAGHAPCSDDRAVAIRVAVEATGHSDGEQLATFIHSLNDAAKARILTHLQQPQPLTIADLHDIATVLDMHFSFPLEYDEFLPDEKPADRLLSIKHQILAKRMAGDFEGDQLHIMTKLNMMLDSNKKEILCVFGGESSWYGEESRFFHVNFLARDVNEAHWSLFFAQILDTSLEEHGTKSFFSPLLQSEGLNTSISRMAGTDVSPMALSAGRCLTCEWTMERIFHPNSDKYIARSDESFIYKLEVLCGDALRVDETGLKSDYIYFNDRKDIRLIQQLNSMVDEGLFPELEVANFEY</sequence>
<dbReference type="Pfam" id="PF20235">
    <property type="entry name" value="PIR2-like_helical"/>
    <property type="match status" value="2"/>
</dbReference>
<evidence type="ECO:0000313" key="5">
    <source>
        <dbReference type="Proteomes" id="UP000324897"/>
    </source>
</evidence>
<gene>
    <name evidence="4" type="ORF">EJB05_01071</name>
</gene>
<keyword evidence="5" id="KW-1185">Reference proteome</keyword>
<feature type="domain" description="DUF3615" evidence="2">
    <location>
        <begin position="609"/>
        <end position="702"/>
    </location>
</feature>
<dbReference type="PANTHER" id="PTHR33120:SF42">
    <property type="entry name" value="OS12G0105000 PROTEIN"/>
    <property type="match status" value="1"/>
</dbReference>
<dbReference type="InterPro" id="IPR022059">
    <property type="entry name" value="DUF3615"/>
</dbReference>
<protein>
    <submittedName>
        <fullName evidence="4">Uncharacterized protein</fullName>
    </submittedName>
</protein>
<feature type="domain" description="PIR2-like helical" evidence="3">
    <location>
        <begin position="66"/>
        <end position="193"/>
    </location>
</feature>
<comment type="caution">
    <text evidence="4">The sequence shown here is derived from an EMBL/GenBank/DDBJ whole genome shotgun (WGS) entry which is preliminary data.</text>
</comment>
<dbReference type="Gramene" id="TVU49739">
    <property type="protein sequence ID" value="TVU49739"/>
    <property type="gene ID" value="EJB05_01071"/>
</dbReference>
<dbReference type="Proteomes" id="UP000324897">
    <property type="component" value="Chromosome 6"/>
</dbReference>
<dbReference type="EMBL" id="RWGY01000002">
    <property type="protein sequence ID" value="TVU49739.1"/>
    <property type="molecule type" value="Genomic_DNA"/>
</dbReference>
<feature type="region of interest" description="Disordered" evidence="1">
    <location>
        <begin position="1"/>
        <end position="22"/>
    </location>
</feature>
<dbReference type="AlphaFoldDB" id="A0A5J9WNG3"/>
<dbReference type="Pfam" id="PF12274">
    <property type="entry name" value="DUF3615"/>
    <property type="match status" value="1"/>
</dbReference>
<evidence type="ECO:0000256" key="1">
    <source>
        <dbReference type="SAM" id="MobiDB-lite"/>
    </source>
</evidence>
<feature type="domain" description="PIR2-like helical" evidence="3">
    <location>
        <begin position="358"/>
        <end position="464"/>
    </location>
</feature>
<name>A0A5J9WNG3_9POAL</name>
<reference evidence="4 5" key="1">
    <citation type="journal article" date="2019" name="Sci. Rep.">
        <title>A high-quality genome of Eragrostis curvula grass provides insights into Poaceae evolution and supports new strategies to enhance forage quality.</title>
        <authorList>
            <person name="Carballo J."/>
            <person name="Santos B.A.C.M."/>
            <person name="Zappacosta D."/>
            <person name="Garbus I."/>
            <person name="Selva J.P."/>
            <person name="Gallo C.A."/>
            <person name="Diaz A."/>
            <person name="Albertini E."/>
            <person name="Caccamo M."/>
            <person name="Echenique V."/>
        </authorList>
    </citation>
    <scope>NUCLEOTIDE SEQUENCE [LARGE SCALE GENOMIC DNA]</scope>
    <source>
        <strain evidence="5">cv. Victoria</strain>
        <tissue evidence="4">Leaf</tissue>
    </source>
</reference>
<evidence type="ECO:0000313" key="4">
    <source>
        <dbReference type="EMBL" id="TVU49739.1"/>
    </source>
</evidence>
<accession>A0A5J9WNG3</accession>
<dbReference type="InterPro" id="IPR046527">
    <property type="entry name" value="PIR2-like_helical"/>
</dbReference>
<proteinExistence type="predicted"/>